<dbReference type="Proteomes" id="UP000252355">
    <property type="component" value="Unassembled WGS sequence"/>
</dbReference>
<protein>
    <submittedName>
        <fullName evidence="2">Uncharacterized protein</fullName>
    </submittedName>
</protein>
<evidence type="ECO:0000256" key="1">
    <source>
        <dbReference type="SAM" id="MobiDB-lite"/>
    </source>
</evidence>
<gene>
    <name evidence="2" type="ORF">OZSIB_0060</name>
</gene>
<reference evidence="2 3" key="1">
    <citation type="submission" date="2018-05" db="EMBL/GenBank/DDBJ databases">
        <title>A metagenomic window into the 2 km-deep terrestrial subsurface aquifer revealed taxonomically and functionally diverse microbial community comprising novel uncultured bacterial lineages.</title>
        <authorList>
            <person name="Kadnikov V.V."/>
            <person name="Mardanov A.V."/>
            <person name="Beletsky A.V."/>
            <person name="Banks D."/>
            <person name="Pimenov N.V."/>
            <person name="Frank Y.A."/>
            <person name="Karnachuk O.V."/>
            <person name="Ravin N.V."/>
        </authorList>
    </citation>
    <scope>NUCLEOTIDE SEQUENCE [LARGE SCALE GENOMIC DNA]</scope>
    <source>
        <strain evidence="2">BY5</strain>
    </source>
</reference>
<dbReference type="EMBL" id="QOQW01000013">
    <property type="protein sequence ID" value="RCK79420.1"/>
    <property type="molecule type" value="Genomic_DNA"/>
</dbReference>
<sequence length="410" mass="45439">MTALAAGAGVGRVAAAVKAALAGLDPAAIEAMLVRHYREWRLLDGAGRWVTAALTKAEDRLRPPGLDRAALERFVDAVARLAAANPYLAGFLDQVVGADRVDEESESPRGAPPGEDGPGGGAEAAGDRPPFCQAGGARSVRAWSLRFPVLAARLATEGTRVLPDVVTFAWALEALTRLMAEDWRFLAFTLDHWRQGRRFIWGSKNFRLFDHVKLLSIEHLNARFVECHRRGVVPPDFMRVLLPLNILEAVAWEIVEGYPGNARAGLTLARYPPGAPRENPATGEGPSIWTADRRAILLRTACPRAWSDLYTSWNLAFVSQYDTFPYVMCKLLVPSVLGYAAQPAAYIYYRCLAIHALMNYAYLGDGGPERSRITDLIWRDHRLTRAWSRHNRRCARQYEETVARAVQARP</sequence>
<name>A0A367ZMZ6_9BACT</name>
<dbReference type="AlphaFoldDB" id="A0A367ZMZ6"/>
<evidence type="ECO:0000313" key="2">
    <source>
        <dbReference type="EMBL" id="RCK79420.1"/>
    </source>
</evidence>
<feature type="region of interest" description="Disordered" evidence="1">
    <location>
        <begin position="102"/>
        <end position="129"/>
    </location>
</feature>
<organism evidence="2 3">
    <name type="scientific">Candidatus Ozemobacter sibiricus</name>
    <dbReference type="NCBI Taxonomy" id="2268124"/>
    <lineage>
        <taxon>Bacteria</taxon>
        <taxon>Candidatus Ozemobacteria</taxon>
        <taxon>Candidatus Ozemobacterales</taxon>
        <taxon>Candidatus Ozemobacteraceae</taxon>
        <taxon>Candidatus Ozemobacter</taxon>
    </lineage>
</organism>
<accession>A0A367ZMZ6</accession>
<proteinExistence type="predicted"/>
<evidence type="ECO:0000313" key="3">
    <source>
        <dbReference type="Proteomes" id="UP000252355"/>
    </source>
</evidence>
<comment type="caution">
    <text evidence="2">The sequence shown here is derived from an EMBL/GenBank/DDBJ whole genome shotgun (WGS) entry which is preliminary data.</text>
</comment>